<comment type="subunit">
    <text evidence="2">Heterohexamer of two PFD-alpha type and four PFD-beta type subunits.</text>
</comment>
<proteinExistence type="inferred from homology"/>
<dbReference type="PANTHER" id="PTHR20903:SF0">
    <property type="entry name" value="PREFOLDIN SUBUNIT 1"/>
    <property type="match status" value="1"/>
</dbReference>
<evidence type="ECO:0000256" key="2">
    <source>
        <dbReference type="ARBA" id="ARBA00011695"/>
    </source>
</evidence>
<evidence type="ECO:0000313" key="6">
    <source>
        <dbReference type="WBParaSite" id="GPLIN_001557900"/>
    </source>
</evidence>
<keyword evidence="3" id="KW-0143">Chaperone</keyword>
<accession>A0A183BJM0</accession>
<organism evidence="4 5">
    <name type="scientific">Globodera pallida</name>
    <name type="common">Potato cyst nematode worm</name>
    <name type="synonym">Heterodera pallida</name>
    <dbReference type="NCBI Taxonomy" id="36090"/>
    <lineage>
        <taxon>Eukaryota</taxon>
        <taxon>Metazoa</taxon>
        <taxon>Ecdysozoa</taxon>
        <taxon>Nematoda</taxon>
        <taxon>Chromadorea</taxon>
        <taxon>Rhabditida</taxon>
        <taxon>Tylenchina</taxon>
        <taxon>Tylenchomorpha</taxon>
        <taxon>Tylenchoidea</taxon>
        <taxon>Heteroderidae</taxon>
        <taxon>Heteroderinae</taxon>
        <taxon>Globodera</taxon>
    </lineage>
</organism>
<comment type="similarity">
    <text evidence="1">Belongs to the prefoldin subunit beta family.</text>
</comment>
<dbReference type="PANTHER" id="PTHR20903">
    <property type="entry name" value="PREFOLDIN SUBUNIT 1-RELATED"/>
    <property type="match status" value="1"/>
</dbReference>
<dbReference type="WBParaSite" id="GPLIN_001557900">
    <property type="protein sequence ID" value="GPLIN_001557900"/>
    <property type="gene ID" value="GPLIN_001557900"/>
</dbReference>
<dbReference type="SUPFAM" id="SSF46579">
    <property type="entry name" value="Prefoldin"/>
    <property type="match status" value="1"/>
</dbReference>
<evidence type="ECO:0000256" key="1">
    <source>
        <dbReference type="ARBA" id="ARBA00008045"/>
    </source>
</evidence>
<reference evidence="4" key="1">
    <citation type="submission" date="2013-12" db="EMBL/GenBank/DDBJ databases">
        <authorList>
            <person name="Aslett M."/>
        </authorList>
    </citation>
    <scope>NUCLEOTIDE SEQUENCE [LARGE SCALE GENOMIC DNA]</scope>
    <source>
        <strain evidence="4">Lindley</strain>
    </source>
</reference>
<dbReference type="Pfam" id="PF01920">
    <property type="entry name" value="Prefoldin_2"/>
    <property type="match status" value="1"/>
</dbReference>
<dbReference type="InterPro" id="IPR002777">
    <property type="entry name" value="PFD_beta-like"/>
</dbReference>
<dbReference type="WBParaSite" id="GPLIN_000079900">
    <property type="protein sequence ID" value="GPLIN_000079900"/>
    <property type="gene ID" value="GPLIN_000079900"/>
</dbReference>
<reference evidence="4" key="2">
    <citation type="submission" date="2014-05" db="EMBL/GenBank/DDBJ databases">
        <title>The genome and life-stage specific transcriptomes of Globodera pallida elucidate key aspects of plant parasitism by a cyst nematode.</title>
        <authorList>
            <person name="Cotton J.A."/>
            <person name="Lilley C.J."/>
            <person name="Jones L.M."/>
            <person name="Kikuchi T."/>
            <person name="Reid A.J."/>
            <person name="Thorpe P."/>
            <person name="Tsai I.J."/>
            <person name="Beasley H."/>
            <person name="Blok V."/>
            <person name="Cock P.J.A."/>
            <person name="Van den Akker S.E."/>
            <person name="Holroyd N."/>
            <person name="Hunt M."/>
            <person name="Mantelin S."/>
            <person name="Naghra H."/>
            <person name="Pain A."/>
            <person name="Palomares-Rius J.E."/>
            <person name="Zarowiecki M."/>
            <person name="Berriman M."/>
            <person name="Jones J.T."/>
            <person name="Urwin P.E."/>
        </authorList>
    </citation>
    <scope>NUCLEOTIDE SEQUENCE [LARGE SCALE GENOMIC DNA]</scope>
    <source>
        <strain evidence="4">Lindley</strain>
    </source>
</reference>
<reference evidence="5 6" key="3">
    <citation type="submission" date="2016-06" db="UniProtKB">
        <authorList>
            <consortium name="WormBaseParasite"/>
        </authorList>
    </citation>
    <scope>IDENTIFICATION</scope>
</reference>
<dbReference type="GO" id="GO:0051082">
    <property type="term" value="F:unfolded protein binding"/>
    <property type="evidence" value="ECO:0007669"/>
    <property type="project" value="InterPro"/>
</dbReference>
<evidence type="ECO:0000313" key="4">
    <source>
        <dbReference type="Proteomes" id="UP000050741"/>
    </source>
</evidence>
<dbReference type="InterPro" id="IPR009053">
    <property type="entry name" value="Prefoldin"/>
</dbReference>
<dbReference type="AlphaFoldDB" id="A0A183BJM0"/>
<dbReference type="Gene3D" id="1.10.287.370">
    <property type="match status" value="1"/>
</dbReference>
<sequence length="126" mass="14800">MATTVNEDFDAQLRKAFQELQGQILESRDKQKNAEITKMAMKQNIRIAEIVKSQLEKVPKDRTVYRTVGRIFLKETVDSEIVRQNADIETCTERIALMDRQKGYLDKTIAETEKNLRELIQTRRRQ</sequence>
<name>A0A183BJM0_GLOPA</name>
<keyword evidence="4" id="KW-1185">Reference proteome</keyword>
<evidence type="ECO:0000256" key="3">
    <source>
        <dbReference type="ARBA" id="ARBA00023186"/>
    </source>
</evidence>
<dbReference type="GO" id="GO:0005737">
    <property type="term" value="C:cytoplasm"/>
    <property type="evidence" value="ECO:0007669"/>
    <property type="project" value="TreeGrafter"/>
</dbReference>
<evidence type="ECO:0000313" key="5">
    <source>
        <dbReference type="WBParaSite" id="GPLIN_000079900"/>
    </source>
</evidence>
<protein>
    <submittedName>
        <fullName evidence="5 6">Prefoldin subunit 1</fullName>
    </submittedName>
</protein>
<dbReference type="GO" id="GO:0016272">
    <property type="term" value="C:prefoldin complex"/>
    <property type="evidence" value="ECO:0007669"/>
    <property type="project" value="InterPro"/>
</dbReference>
<dbReference type="GO" id="GO:0044183">
    <property type="term" value="F:protein folding chaperone"/>
    <property type="evidence" value="ECO:0007669"/>
    <property type="project" value="TreeGrafter"/>
</dbReference>
<dbReference type="Proteomes" id="UP000050741">
    <property type="component" value="Unassembled WGS sequence"/>
</dbReference>